<dbReference type="SUPFAM" id="SSF52540">
    <property type="entry name" value="P-loop containing nucleoside triphosphate hydrolases"/>
    <property type="match status" value="1"/>
</dbReference>
<gene>
    <name evidence="1" type="primary">yxdL</name>
    <name evidence="1" type="ORF">Poly41_19610</name>
</gene>
<dbReference type="Proteomes" id="UP000319143">
    <property type="component" value="Unassembled WGS sequence"/>
</dbReference>
<dbReference type="InterPro" id="IPR027417">
    <property type="entry name" value="P-loop_NTPase"/>
</dbReference>
<accession>A0A5C6DUT1</accession>
<dbReference type="EMBL" id="SJPV01000002">
    <property type="protein sequence ID" value="TWU41123.1"/>
    <property type="molecule type" value="Genomic_DNA"/>
</dbReference>
<protein>
    <submittedName>
        <fullName evidence="1">ABC transporter ATP-binding protein YxdL</fullName>
    </submittedName>
</protein>
<organism evidence="1 2">
    <name type="scientific">Novipirellula artificiosorum</name>
    <dbReference type="NCBI Taxonomy" id="2528016"/>
    <lineage>
        <taxon>Bacteria</taxon>
        <taxon>Pseudomonadati</taxon>
        <taxon>Planctomycetota</taxon>
        <taxon>Planctomycetia</taxon>
        <taxon>Pirellulales</taxon>
        <taxon>Pirellulaceae</taxon>
        <taxon>Novipirellula</taxon>
    </lineage>
</organism>
<dbReference type="RefSeq" id="WP_146525617.1">
    <property type="nucleotide sequence ID" value="NZ_SJPV01000002.1"/>
</dbReference>
<comment type="caution">
    <text evidence="1">The sequence shown here is derived from an EMBL/GenBank/DDBJ whole genome shotgun (WGS) entry which is preliminary data.</text>
</comment>
<keyword evidence="1" id="KW-0547">Nucleotide-binding</keyword>
<evidence type="ECO:0000313" key="2">
    <source>
        <dbReference type="Proteomes" id="UP000319143"/>
    </source>
</evidence>
<keyword evidence="1" id="KW-0067">ATP-binding</keyword>
<dbReference type="OrthoDB" id="7277945at2"/>
<proteinExistence type="predicted"/>
<name>A0A5C6DUT1_9BACT</name>
<evidence type="ECO:0000313" key="1">
    <source>
        <dbReference type="EMBL" id="TWU41123.1"/>
    </source>
</evidence>
<sequence length="240" mass="27108">MNPTKTTTTEKPEVLTLRDVTFAGSTDSSVQLAAANLVIREGELAIVRLDRFQKTRDTVSMMQGLSSPLRGEVLFHNKDWRGQDFERHFRMRSKIGRVFDDHAWIQNLNVGKNVTLASEHHALATATIFDEVHAWRKRFGVKDVLRQRPAFVDESILQVYQWIRALILKPKLMILERPMQSVSMKLLPKFTDAVNGLRRSGTGVLWFTANPADDAARHDAPQVSYKIESGKFVPIAGGIA</sequence>
<dbReference type="AlphaFoldDB" id="A0A5C6DUT1"/>
<dbReference type="GO" id="GO:0005524">
    <property type="term" value="F:ATP binding"/>
    <property type="evidence" value="ECO:0007669"/>
    <property type="project" value="UniProtKB-KW"/>
</dbReference>
<keyword evidence="2" id="KW-1185">Reference proteome</keyword>
<reference evidence="1 2" key="1">
    <citation type="submission" date="2019-02" db="EMBL/GenBank/DDBJ databases">
        <title>Deep-cultivation of Planctomycetes and their phenomic and genomic characterization uncovers novel biology.</title>
        <authorList>
            <person name="Wiegand S."/>
            <person name="Jogler M."/>
            <person name="Boedeker C."/>
            <person name="Pinto D."/>
            <person name="Vollmers J."/>
            <person name="Rivas-Marin E."/>
            <person name="Kohn T."/>
            <person name="Peeters S.H."/>
            <person name="Heuer A."/>
            <person name="Rast P."/>
            <person name="Oberbeckmann S."/>
            <person name="Bunk B."/>
            <person name="Jeske O."/>
            <person name="Meyerdierks A."/>
            <person name="Storesund J.E."/>
            <person name="Kallscheuer N."/>
            <person name="Luecker S."/>
            <person name="Lage O.M."/>
            <person name="Pohl T."/>
            <person name="Merkel B.J."/>
            <person name="Hornburger P."/>
            <person name="Mueller R.-W."/>
            <person name="Bruemmer F."/>
            <person name="Labrenz M."/>
            <person name="Spormann A.M."/>
            <person name="Op Den Camp H."/>
            <person name="Overmann J."/>
            <person name="Amann R."/>
            <person name="Jetten M.S.M."/>
            <person name="Mascher T."/>
            <person name="Medema M.H."/>
            <person name="Devos D.P."/>
            <person name="Kaster A.-K."/>
            <person name="Ovreas L."/>
            <person name="Rohde M."/>
            <person name="Galperin M.Y."/>
            <person name="Jogler C."/>
        </authorList>
    </citation>
    <scope>NUCLEOTIDE SEQUENCE [LARGE SCALE GENOMIC DNA]</scope>
    <source>
        <strain evidence="1 2">Poly41</strain>
    </source>
</reference>
<dbReference type="Gene3D" id="3.40.50.300">
    <property type="entry name" value="P-loop containing nucleotide triphosphate hydrolases"/>
    <property type="match status" value="1"/>
</dbReference>